<proteinExistence type="predicted"/>
<keyword evidence="1" id="KW-0812">Transmembrane</keyword>
<evidence type="ECO:0000313" key="3">
    <source>
        <dbReference type="Proteomes" id="UP000250043"/>
    </source>
</evidence>
<dbReference type="Proteomes" id="UP000250043">
    <property type="component" value="Unassembled WGS sequence"/>
</dbReference>
<keyword evidence="1" id="KW-1133">Transmembrane helix</keyword>
<evidence type="ECO:0000256" key="1">
    <source>
        <dbReference type="SAM" id="Phobius"/>
    </source>
</evidence>
<keyword evidence="3" id="KW-1185">Reference proteome</keyword>
<dbReference type="AlphaFoldDB" id="A0A8E2B0Q3"/>
<gene>
    <name evidence="2" type="ORF">OBBRIDRAFT_791937</name>
</gene>
<organism evidence="2 3">
    <name type="scientific">Obba rivulosa</name>
    <dbReference type="NCBI Taxonomy" id="1052685"/>
    <lineage>
        <taxon>Eukaryota</taxon>
        <taxon>Fungi</taxon>
        <taxon>Dikarya</taxon>
        <taxon>Basidiomycota</taxon>
        <taxon>Agaricomycotina</taxon>
        <taxon>Agaricomycetes</taxon>
        <taxon>Polyporales</taxon>
        <taxon>Gelatoporiaceae</taxon>
        <taxon>Obba</taxon>
    </lineage>
</organism>
<evidence type="ECO:0000313" key="2">
    <source>
        <dbReference type="EMBL" id="OCH91715.1"/>
    </source>
</evidence>
<feature type="transmembrane region" description="Helical" evidence="1">
    <location>
        <begin position="45"/>
        <end position="67"/>
    </location>
</feature>
<keyword evidence="1" id="KW-0472">Membrane</keyword>
<name>A0A8E2B0Q3_9APHY</name>
<protein>
    <submittedName>
        <fullName evidence="2">Uncharacterized protein</fullName>
    </submittedName>
</protein>
<sequence>MATLRAVRRGTVDLAGWLTLTCMIWGSSAVHPGKIRPLLTSTFTLFTRVSCLASCIHFAYTAFRIFLVPMQSVRHLCLLLSPNYKPEERRLTACLVPWSNVFT</sequence>
<dbReference type="EMBL" id="KV722380">
    <property type="protein sequence ID" value="OCH91715.1"/>
    <property type="molecule type" value="Genomic_DNA"/>
</dbReference>
<accession>A0A8E2B0Q3</accession>
<reference evidence="2 3" key="1">
    <citation type="submission" date="2016-07" db="EMBL/GenBank/DDBJ databases">
        <title>Draft genome of the white-rot fungus Obba rivulosa 3A-2.</title>
        <authorList>
            <consortium name="DOE Joint Genome Institute"/>
            <person name="Miettinen O."/>
            <person name="Riley R."/>
            <person name="Acob R."/>
            <person name="Barry K."/>
            <person name="Cullen D."/>
            <person name="De Vries R."/>
            <person name="Hainaut M."/>
            <person name="Hatakka A."/>
            <person name="Henrissat B."/>
            <person name="Hilden K."/>
            <person name="Kuo R."/>
            <person name="Labutti K."/>
            <person name="Lipzen A."/>
            <person name="Makela M.R."/>
            <person name="Sandor L."/>
            <person name="Spatafora J.W."/>
            <person name="Grigoriev I.V."/>
            <person name="Hibbett D.S."/>
        </authorList>
    </citation>
    <scope>NUCLEOTIDE SEQUENCE [LARGE SCALE GENOMIC DNA]</scope>
    <source>
        <strain evidence="2 3">3A-2</strain>
    </source>
</reference>